<name>N1RUG4_FUSC4</name>
<protein>
    <recommendedName>
        <fullName evidence="2">BTB domain-containing protein</fullName>
    </recommendedName>
</protein>
<feature type="region of interest" description="Disordered" evidence="1">
    <location>
        <begin position="377"/>
        <end position="465"/>
    </location>
</feature>
<dbReference type="Proteomes" id="UP000016929">
    <property type="component" value="Unassembled WGS sequence"/>
</dbReference>
<feature type="compositionally biased region" description="Low complexity" evidence="1">
    <location>
        <begin position="672"/>
        <end position="694"/>
    </location>
</feature>
<keyword evidence="4" id="KW-1185">Reference proteome</keyword>
<feature type="region of interest" description="Disordered" evidence="1">
    <location>
        <begin position="658"/>
        <end position="720"/>
    </location>
</feature>
<dbReference type="STRING" id="1229665.N1RUG4"/>
<gene>
    <name evidence="3" type="ORF">FOC4_g10003269</name>
</gene>
<dbReference type="InterPro" id="IPR000210">
    <property type="entry name" value="BTB/POZ_dom"/>
</dbReference>
<dbReference type="SMART" id="SM00225">
    <property type="entry name" value="BTB"/>
    <property type="match status" value="1"/>
</dbReference>
<feature type="compositionally biased region" description="Basic and acidic residues" evidence="1">
    <location>
        <begin position="658"/>
        <end position="670"/>
    </location>
</feature>
<dbReference type="PANTHER" id="PTHR47843:SF5">
    <property type="entry name" value="BTB_POZ DOMAIN PROTEIN"/>
    <property type="match status" value="1"/>
</dbReference>
<dbReference type="Gene3D" id="3.30.710.10">
    <property type="entry name" value="Potassium Channel Kv1.1, Chain A"/>
    <property type="match status" value="1"/>
</dbReference>
<dbReference type="InterPro" id="IPR011333">
    <property type="entry name" value="SKP1/BTB/POZ_sf"/>
</dbReference>
<dbReference type="AlphaFoldDB" id="N1RUG4"/>
<dbReference type="OrthoDB" id="6359816at2759"/>
<dbReference type="CDD" id="cd18186">
    <property type="entry name" value="BTB_POZ_ZBTB_KLHL-like"/>
    <property type="match status" value="1"/>
</dbReference>
<sequence>MEALGAFASVVTIVGLIRPTTKFVRSLRGITSNDGHVAKEIERMASSIQASATSIDVSLKALKGHASTLEKMQRAPSEVLQYIIDNKSIDIIVSGTESIRKQMRDTSRDLDDTNNRSEILRKINWLLLDKMEVESLFPEMQVVASCLNLVCPIIGLEINRYLLNKSSGEVAECLKQEIMEALGAFASVVTIVGLIRPTTKFVRSLRGITSNDGHVAKEIERMASSIQASATSIDVSLKALKGHASTLEKMQRAPSEVLQYIIDNKSIDIIVSGTESIRKQMRDTSRDLDDTNNRSEILRKINWLLLDKMEVESLFPEMQVVASCLNLVCPIIGLEINRYLLNKSSGEVAECLKQEISTPQPDRAPADRRSPVPEETYLSLAPSNTPQPSPGSRRQKPHSVPVPREAPSEVTRHTSSSPESSRPHSAVPSSSPKTSDTPPTPQSPDAPKSLRIDTSTRAGGSRGGIVRTIQGHIINHGKEIPVKNATIDQHGSFNYISVKTANQLDLDIQELDPDEPSHTHSGSHEMILPGKVIGKVTGVGWRRAGRAKIIPVEFLVKDSYCATMALQSTQSKALVDLLKTGDYSDLVISCGKDQYSVHKAIICPRSHFFKAACDGKFKEAQTGTIDLPDDDPVAVRMMIEYLYHDTFTGFAAFIASRESQRGSDRNRQEHGSSTSTNSVSVQSPSQASPNQSSSPPRPSPAPSPTPHPPRPSAPQRPIPPANLHLHAKVYALGEKYGIQPLKALALRKFESEAQFHLHSDDFLQGIREAYTSTVETDRPLRDAVVTILRSNKGLLKKESVKEVLKETGLGFDLLMDFASR</sequence>
<dbReference type="Pfam" id="PF00651">
    <property type="entry name" value="BTB"/>
    <property type="match status" value="1"/>
</dbReference>
<dbReference type="HOGENOM" id="CLU_018188_0_0_1"/>
<dbReference type="PROSITE" id="PS50097">
    <property type="entry name" value="BTB"/>
    <property type="match status" value="1"/>
</dbReference>
<evidence type="ECO:0000259" key="2">
    <source>
        <dbReference type="PROSITE" id="PS50097"/>
    </source>
</evidence>
<reference evidence="4" key="1">
    <citation type="submission" date="2012-09" db="EMBL/GenBank/DDBJ databases">
        <title>Genome sequencing and comparative transcriptomics of race 1 and race 4 of banana pathogen: Fusarium oxysporum f. sp. cubense.</title>
        <authorList>
            <person name="Fang X."/>
            <person name="Huang J."/>
        </authorList>
    </citation>
    <scope>NUCLEOTIDE SEQUENCE [LARGE SCALE GENOMIC DNA]</scope>
    <source>
        <strain evidence="4">race 4</strain>
    </source>
</reference>
<evidence type="ECO:0000256" key="1">
    <source>
        <dbReference type="SAM" id="MobiDB-lite"/>
    </source>
</evidence>
<accession>N1RUG4</accession>
<feature type="compositionally biased region" description="Polar residues" evidence="1">
    <location>
        <begin position="381"/>
        <end position="392"/>
    </location>
</feature>
<dbReference type="SUPFAM" id="SSF54695">
    <property type="entry name" value="POZ domain"/>
    <property type="match status" value="1"/>
</dbReference>
<feature type="compositionally biased region" description="Pro residues" evidence="1">
    <location>
        <begin position="695"/>
        <end position="720"/>
    </location>
</feature>
<feature type="compositionally biased region" description="Low complexity" evidence="1">
    <location>
        <begin position="413"/>
        <end position="437"/>
    </location>
</feature>
<evidence type="ECO:0000313" key="4">
    <source>
        <dbReference type="Proteomes" id="UP000016929"/>
    </source>
</evidence>
<feature type="domain" description="BTB" evidence="2">
    <location>
        <begin position="584"/>
        <end position="643"/>
    </location>
</feature>
<reference evidence="4" key="2">
    <citation type="journal article" date="2014" name="PLoS ONE">
        <title>Genome and Transcriptome Analysis of the Fungal Pathogen Fusarium oxysporum f. sp. cubense Causing Banana Vascular Wilt Disease.</title>
        <authorList>
            <person name="Guo L."/>
            <person name="Han L."/>
            <person name="Yang L."/>
            <person name="Zeng H."/>
            <person name="Fan D."/>
            <person name="Zhu Y."/>
            <person name="Feng Y."/>
            <person name="Wang G."/>
            <person name="Peng C."/>
            <person name="Jiang X."/>
            <person name="Zhou D."/>
            <person name="Ni P."/>
            <person name="Liang C."/>
            <person name="Liu L."/>
            <person name="Wang J."/>
            <person name="Mao C."/>
            <person name="Fang X."/>
            <person name="Peng M."/>
            <person name="Huang J."/>
        </authorList>
    </citation>
    <scope>NUCLEOTIDE SEQUENCE [LARGE SCALE GENOMIC DNA]</scope>
    <source>
        <strain evidence="4">race 4</strain>
    </source>
</reference>
<dbReference type="PANTHER" id="PTHR47843">
    <property type="entry name" value="BTB DOMAIN-CONTAINING PROTEIN-RELATED"/>
    <property type="match status" value="1"/>
</dbReference>
<proteinExistence type="predicted"/>
<evidence type="ECO:0000313" key="3">
    <source>
        <dbReference type="EMBL" id="EMT69539.1"/>
    </source>
</evidence>
<organism evidence="3 4">
    <name type="scientific">Fusarium oxysporum f. sp. cubense (strain race 4)</name>
    <name type="common">Panama disease fungus</name>
    <dbReference type="NCBI Taxonomy" id="2502994"/>
    <lineage>
        <taxon>Eukaryota</taxon>
        <taxon>Fungi</taxon>
        <taxon>Dikarya</taxon>
        <taxon>Ascomycota</taxon>
        <taxon>Pezizomycotina</taxon>
        <taxon>Sordariomycetes</taxon>
        <taxon>Hypocreomycetidae</taxon>
        <taxon>Hypocreales</taxon>
        <taxon>Nectriaceae</taxon>
        <taxon>Fusarium</taxon>
        <taxon>Fusarium oxysporum species complex</taxon>
    </lineage>
</organism>
<dbReference type="EMBL" id="KB726365">
    <property type="protein sequence ID" value="EMT69539.1"/>
    <property type="molecule type" value="Genomic_DNA"/>
</dbReference>